<proteinExistence type="evidence at transcript level"/>
<dbReference type="EMBL" id="GANP01008762">
    <property type="protein sequence ID" value="JAB75706.1"/>
    <property type="molecule type" value="mRNA"/>
</dbReference>
<evidence type="ECO:0000313" key="2">
    <source>
        <dbReference type="EMBL" id="JAB75706.1"/>
    </source>
</evidence>
<dbReference type="AlphaFoldDB" id="V5IFA8"/>
<feature type="signal peptide" evidence="1">
    <location>
        <begin position="1"/>
        <end position="20"/>
    </location>
</feature>
<sequence length="70" mass="7669">MRSSFIFCLLAMYCITSANATPCWDVPPCHLFCPVSNGGYEFRTKASGTPCTTLGRKPGECKNGQCENKK</sequence>
<accession>V5IFA8</accession>
<protein>
    <submittedName>
        <fullName evidence="2">Putative secreted protein</fullName>
    </submittedName>
</protein>
<organism evidence="2">
    <name type="scientific">Ixodes ricinus</name>
    <name type="common">Common tick</name>
    <name type="synonym">Acarus ricinus</name>
    <dbReference type="NCBI Taxonomy" id="34613"/>
    <lineage>
        <taxon>Eukaryota</taxon>
        <taxon>Metazoa</taxon>
        <taxon>Ecdysozoa</taxon>
        <taxon>Arthropoda</taxon>
        <taxon>Chelicerata</taxon>
        <taxon>Arachnida</taxon>
        <taxon>Acari</taxon>
        <taxon>Parasitiformes</taxon>
        <taxon>Ixodida</taxon>
        <taxon>Ixodoidea</taxon>
        <taxon>Ixodidae</taxon>
        <taxon>Ixodinae</taxon>
        <taxon>Ixodes</taxon>
    </lineage>
</organism>
<evidence type="ECO:0000256" key="1">
    <source>
        <dbReference type="SAM" id="SignalP"/>
    </source>
</evidence>
<name>V5IFA8_IXORI</name>
<keyword evidence="1" id="KW-0732">Signal</keyword>
<feature type="chain" id="PRO_5004737160" evidence="1">
    <location>
        <begin position="21"/>
        <end position="70"/>
    </location>
</feature>
<reference evidence="2" key="1">
    <citation type="journal article" date="2015" name="Sci. Rep.">
        <title>Tissue- and time-dependent transcription in Ixodes ricinus salivary glands and midguts when blood feeding on the vertebrate host.</title>
        <authorList>
            <person name="Kotsyfakis M."/>
            <person name="Schwarz A."/>
            <person name="Erhart J."/>
            <person name="Ribeiro J.M."/>
        </authorList>
    </citation>
    <scope>NUCLEOTIDE SEQUENCE</scope>
    <source>
        <tissue evidence="2">Salivary gland and midgut</tissue>
    </source>
</reference>